<keyword evidence="1" id="KW-0732">Signal</keyword>
<dbReference type="EMBL" id="JACHEU010000005">
    <property type="protein sequence ID" value="MBB6014381.1"/>
    <property type="molecule type" value="Genomic_DNA"/>
</dbReference>
<accession>A0A7W9S5A3</accession>
<dbReference type="Proteomes" id="UP000533306">
    <property type="component" value="Unassembled WGS sequence"/>
</dbReference>
<comment type="caution">
    <text evidence="2">The sequence shown here is derived from an EMBL/GenBank/DDBJ whole genome shotgun (WGS) entry which is preliminary data.</text>
</comment>
<dbReference type="AlphaFoldDB" id="A0A7W9S5A3"/>
<organism evidence="2 3">
    <name type="scientific">Aquamicrobium lusatiense</name>
    <dbReference type="NCBI Taxonomy" id="89772"/>
    <lineage>
        <taxon>Bacteria</taxon>
        <taxon>Pseudomonadati</taxon>
        <taxon>Pseudomonadota</taxon>
        <taxon>Alphaproteobacteria</taxon>
        <taxon>Hyphomicrobiales</taxon>
        <taxon>Phyllobacteriaceae</taxon>
        <taxon>Aquamicrobium</taxon>
    </lineage>
</organism>
<protein>
    <submittedName>
        <fullName evidence="2">Uncharacterized protein</fullName>
    </submittedName>
</protein>
<keyword evidence="3" id="KW-1185">Reference proteome</keyword>
<evidence type="ECO:0000313" key="2">
    <source>
        <dbReference type="EMBL" id="MBB6014381.1"/>
    </source>
</evidence>
<proteinExistence type="predicted"/>
<feature type="chain" id="PRO_5030936743" evidence="1">
    <location>
        <begin position="26"/>
        <end position="114"/>
    </location>
</feature>
<gene>
    <name evidence="2" type="ORF">HNR59_003775</name>
</gene>
<evidence type="ECO:0000256" key="1">
    <source>
        <dbReference type="SAM" id="SignalP"/>
    </source>
</evidence>
<feature type="signal peptide" evidence="1">
    <location>
        <begin position="1"/>
        <end position="25"/>
    </location>
</feature>
<sequence length="114" mass="12828">MRISRLIGLAIVGAGCLVAAGQAHAISRYDPTRMSCGAIQDRVAREGAVILRYTSKRNPNLPIYDRYVLNNRFCPAGQVRERADVPSADASSCPVYKCVQPEFERRDRFWRFGH</sequence>
<dbReference type="RefSeq" id="WP_183832556.1">
    <property type="nucleotide sequence ID" value="NZ_JACHEU010000005.1"/>
</dbReference>
<dbReference type="PROSITE" id="PS51257">
    <property type="entry name" value="PROKAR_LIPOPROTEIN"/>
    <property type="match status" value="1"/>
</dbReference>
<reference evidence="2 3" key="1">
    <citation type="submission" date="2020-08" db="EMBL/GenBank/DDBJ databases">
        <title>Genomic Encyclopedia of Type Strains, Phase IV (KMG-IV): sequencing the most valuable type-strain genomes for metagenomic binning, comparative biology and taxonomic classification.</title>
        <authorList>
            <person name="Goeker M."/>
        </authorList>
    </citation>
    <scope>NUCLEOTIDE SEQUENCE [LARGE SCALE GENOMIC DNA]</scope>
    <source>
        <strain evidence="2 3">DSM 11099</strain>
    </source>
</reference>
<name>A0A7W9S5A3_9HYPH</name>
<evidence type="ECO:0000313" key="3">
    <source>
        <dbReference type="Proteomes" id="UP000533306"/>
    </source>
</evidence>